<comment type="caution">
    <text evidence="2">The sequence shown here is derived from an EMBL/GenBank/DDBJ whole genome shotgun (WGS) entry which is preliminary data.</text>
</comment>
<dbReference type="Proteomes" id="UP001500236">
    <property type="component" value="Unassembled WGS sequence"/>
</dbReference>
<feature type="compositionally biased region" description="Gly residues" evidence="1">
    <location>
        <begin position="496"/>
        <end position="516"/>
    </location>
</feature>
<keyword evidence="2" id="KW-0645">Protease</keyword>
<dbReference type="InterPro" id="IPR018766">
    <property type="entry name" value="Zinicin_2"/>
</dbReference>
<dbReference type="Pfam" id="PF10103">
    <property type="entry name" value="Zincin_2"/>
    <property type="match status" value="1"/>
</dbReference>
<dbReference type="RefSeq" id="WP_344683132.1">
    <property type="nucleotide sequence ID" value="NZ_BAAAVT010000027.1"/>
</dbReference>
<reference evidence="3" key="1">
    <citation type="journal article" date="2019" name="Int. J. Syst. Evol. Microbiol.">
        <title>The Global Catalogue of Microorganisms (GCM) 10K type strain sequencing project: providing services to taxonomists for standard genome sequencing and annotation.</title>
        <authorList>
            <consortium name="The Broad Institute Genomics Platform"/>
            <consortium name="The Broad Institute Genome Sequencing Center for Infectious Disease"/>
            <person name="Wu L."/>
            <person name="Ma J."/>
        </authorList>
    </citation>
    <scope>NUCLEOTIDE SEQUENCE [LARGE SCALE GENOMIC DNA]</scope>
    <source>
        <strain evidence="3">JCM 14309</strain>
    </source>
</reference>
<keyword evidence="2" id="KW-0378">Hydrolase</keyword>
<accession>A0ABP6M6I1</accession>
<protein>
    <submittedName>
        <fullName evidence="2">Zinc-dependent metalloprotease</fullName>
    </submittedName>
</protein>
<dbReference type="PANTHER" id="PTHR39420">
    <property type="match status" value="1"/>
</dbReference>
<feature type="compositionally biased region" description="Basic and acidic residues" evidence="1">
    <location>
        <begin position="474"/>
        <end position="491"/>
    </location>
</feature>
<evidence type="ECO:0000313" key="2">
    <source>
        <dbReference type="EMBL" id="GAA3075832.1"/>
    </source>
</evidence>
<dbReference type="NCBIfam" id="TIGR03624">
    <property type="entry name" value="putative hydrolase"/>
    <property type="match status" value="1"/>
</dbReference>
<feature type="region of interest" description="Disordered" evidence="1">
    <location>
        <begin position="1"/>
        <end position="80"/>
    </location>
</feature>
<sequence>MNADDSGRRGEDRDDEGREENEGDQPQDPMEEMFRRMFGGEPGQGSSAGQGPSIGFTGTPGQGGPQLPEGFDPSQLGLPQMDPQMMQQIMGQVQAMFSAMQSSSEEDRQGPVNWTMAKQAARQAAAGDDPSVSPAQSRAVDEALRLADMWLDGATGFESVGQIGQAWARAQWVEETFDSWRRLTEPVAESVAEALSGAIKGQLDEQGSGIPPEMQAMMGGAGAEQISGMIQSMGGMAFGMQLGQAVGALAKEVHSASDIGLPLAGRTMALLPKNVEEFSAGLQVDKQEVLLFLALREAARMRLFAQCPWLEQDLFNAVAQYAAGIHIDMGRIEEAASQIDPTNPEAMQEVLGEGLFTPERTPMQDAALRRIETTLALVEGWVDDVVSQAAEHLESLPALRETLNRRRATGGPAEHTFAALVGLELRPRRLRDAAALWAHLRETSGMTGRDEVWAHPDVQPTEEDLDDPQGFQARQEERAAESARIDEELQKLLDGGYDGPSSSGGPGGSGDSGDSGGSDDSGDDPKSSD</sequence>
<organism evidence="2 3">
    <name type="scientific">Nesterenkonia aethiopica</name>
    <dbReference type="NCBI Taxonomy" id="269144"/>
    <lineage>
        <taxon>Bacteria</taxon>
        <taxon>Bacillati</taxon>
        <taxon>Actinomycetota</taxon>
        <taxon>Actinomycetes</taxon>
        <taxon>Micrococcales</taxon>
        <taxon>Micrococcaceae</taxon>
        <taxon>Nesterenkonia</taxon>
    </lineage>
</organism>
<feature type="compositionally biased region" description="Acidic residues" evidence="1">
    <location>
        <begin position="17"/>
        <end position="31"/>
    </location>
</feature>
<name>A0ABP6M6I1_9MICC</name>
<evidence type="ECO:0000256" key="1">
    <source>
        <dbReference type="SAM" id="MobiDB-lite"/>
    </source>
</evidence>
<dbReference type="GO" id="GO:0008237">
    <property type="term" value="F:metallopeptidase activity"/>
    <property type="evidence" value="ECO:0007669"/>
    <property type="project" value="UniProtKB-KW"/>
</dbReference>
<keyword evidence="2" id="KW-0482">Metalloprotease</keyword>
<feature type="compositionally biased region" description="Low complexity" evidence="1">
    <location>
        <begin position="65"/>
        <end position="80"/>
    </location>
</feature>
<dbReference type="EMBL" id="BAAAVT010000027">
    <property type="protein sequence ID" value="GAA3075832.1"/>
    <property type="molecule type" value="Genomic_DNA"/>
</dbReference>
<dbReference type="SUPFAM" id="SSF55486">
    <property type="entry name" value="Metalloproteases ('zincins'), catalytic domain"/>
    <property type="match status" value="1"/>
</dbReference>
<keyword evidence="3" id="KW-1185">Reference proteome</keyword>
<proteinExistence type="predicted"/>
<dbReference type="Gene3D" id="1.20.150.30">
    <property type="entry name" value="Zincin-like metallopeptidase, N-terminal domain"/>
    <property type="match status" value="1"/>
</dbReference>
<feature type="region of interest" description="Disordered" evidence="1">
    <location>
        <begin position="459"/>
        <end position="529"/>
    </location>
</feature>
<dbReference type="InterPro" id="IPR042271">
    <property type="entry name" value="Zinicin_2_N"/>
</dbReference>
<dbReference type="PANTHER" id="PTHR39420:SF2">
    <property type="entry name" value="HYDROLASE"/>
    <property type="match status" value="1"/>
</dbReference>
<gene>
    <name evidence="2" type="ORF">GCM10010529_29380</name>
</gene>
<evidence type="ECO:0000313" key="3">
    <source>
        <dbReference type="Proteomes" id="UP001500236"/>
    </source>
</evidence>
<feature type="compositionally biased region" description="Basic and acidic residues" evidence="1">
    <location>
        <begin position="1"/>
        <end position="16"/>
    </location>
</feature>